<reference evidence="4" key="1">
    <citation type="submission" date="2021-03" db="EMBL/GenBank/DDBJ databases">
        <title>Draft genome sequence of rust myrtle Austropuccinia psidii MF-1, a brazilian biotype.</title>
        <authorList>
            <person name="Quecine M.C."/>
            <person name="Pachon D.M.R."/>
            <person name="Bonatelli M.L."/>
            <person name="Correr F.H."/>
            <person name="Franceschini L.M."/>
            <person name="Leite T.F."/>
            <person name="Margarido G.R.A."/>
            <person name="Almeida C.A."/>
            <person name="Ferrarezi J.A."/>
            <person name="Labate C.A."/>
        </authorList>
    </citation>
    <scope>NUCLEOTIDE SEQUENCE</scope>
    <source>
        <strain evidence="4">MF-1</strain>
    </source>
</reference>
<dbReference type="GO" id="GO:0006623">
    <property type="term" value="P:protein targeting to vacuole"/>
    <property type="evidence" value="ECO:0007669"/>
    <property type="project" value="TreeGrafter"/>
</dbReference>
<dbReference type="GO" id="GO:0045053">
    <property type="term" value="P:protein retention in Golgi apparatus"/>
    <property type="evidence" value="ECO:0007669"/>
    <property type="project" value="TreeGrafter"/>
</dbReference>
<dbReference type="AlphaFoldDB" id="A0A9Q3DHT1"/>
<keyword evidence="5" id="KW-1185">Reference proteome</keyword>
<feature type="domain" description="Intermembrane lipid transfer protein VPS13-like C-terminal" evidence="3">
    <location>
        <begin position="505"/>
        <end position="570"/>
    </location>
</feature>
<accession>A0A9Q3DHT1</accession>
<feature type="compositionally biased region" description="Low complexity" evidence="2">
    <location>
        <begin position="70"/>
        <end position="99"/>
    </location>
</feature>
<dbReference type="GO" id="GO:0007005">
    <property type="term" value="P:mitochondrion organization"/>
    <property type="evidence" value="ECO:0007669"/>
    <property type="project" value="TreeGrafter"/>
</dbReference>
<dbReference type="PANTHER" id="PTHR16166">
    <property type="entry name" value="VACUOLAR PROTEIN SORTING-ASSOCIATED PROTEIN VPS13"/>
    <property type="match status" value="1"/>
</dbReference>
<dbReference type="EMBL" id="AVOT02016750">
    <property type="protein sequence ID" value="MBW0502297.1"/>
    <property type="molecule type" value="Genomic_DNA"/>
</dbReference>
<dbReference type="InterPro" id="IPR026847">
    <property type="entry name" value="VPS13"/>
</dbReference>
<dbReference type="Proteomes" id="UP000765509">
    <property type="component" value="Unassembled WGS sequence"/>
</dbReference>
<feature type="compositionally biased region" description="Polar residues" evidence="2">
    <location>
        <begin position="184"/>
        <end position="194"/>
    </location>
</feature>
<proteinExistence type="inferred from homology"/>
<evidence type="ECO:0000259" key="3">
    <source>
        <dbReference type="Pfam" id="PF25037"/>
    </source>
</evidence>
<organism evidence="4 5">
    <name type="scientific">Austropuccinia psidii MF-1</name>
    <dbReference type="NCBI Taxonomy" id="1389203"/>
    <lineage>
        <taxon>Eukaryota</taxon>
        <taxon>Fungi</taxon>
        <taxon>Dikarya</taxon>
        <taxon>Basidiomycota</taxon>
        <taxon>Pucciniomycotina</taxon>
        <taxon>Pucciniomycetes</taxon>
        <taxon>Pucciniales</taxon>
        <taxon>Sphaerophragmiaceae</taxon>
        <taxon>Austropuccinia</taxon>
    </lineage>
</organism>
<comment type="similarity">
    <text evidence="1">Belongs to the VPS13 family.</text>
</comment>
<evidence type="ECO:0000256" key="1">
    <source>
        <dbReference type="ARBA" id="ARBA00006545"/>
    </source>
</evidence>
<evidence type="ECO:0000313" key="4">
    <source>
        <dbReference type="EMBL" id="MBW0502297.1"/>
    </source>
</evidence>
<protein>
    <recommendedName>
        <fullName evidence="3">Intermembrane lipid transfer protein VPS13-like C-terminal domain-containing protein</fullName>
    </recommendedName>
</protein>
<dbReference type="GO" id="GO:0045324">
    <property type="term" value="P:late endosome to vacuole transport"/>
    <property type="evidence" value="ECO:0007669"/>
    <property type="project" value="TreeGrafter"/>
</dbReference>
<feature type="compositionally biased region" description="Basic and acidic residues" evidence="2">
    <location>
        <begin position="196"/>
        <end position="208"/>
    </location>
</feature>
<sequence>MPNIYTNLITGSGYVGFLAATQPIPYTNTLNNPGPSTALGGGSNSSNHGSPIIGIGINLVEVHLQHRLNHQQQLQQHHPSQHQQQPQHQPHSQLQLQLQSQQPNSVSVVIMLFCHLVMIYHTSNDLTNPNIPSNSQHHNQKGKRILSSNSHNTKSSGNNQLENSISPPSISLSSTLPSSNLSTKANVNSSNSTIGHHFDNSKEKRSKQGFESSSPLVLTAILPRESQNSNTDNRSTSISISHPTIQAQSNFSSLSSNPDAPTTNPTTTNCFNLPTTIYICKAAKKNEPNTQLQSSDTVRSIMDSRFEATTITPITSLVASINLDNNGLSIIDKRLRELIYTSFRVIEITYEESQLHKEYRIMVCWIKLDNQLDAALFPVLFRPTDLPIIPQDAEMRPTLQINSHVVNDDKHVVAYIKKKVDGLATGTSEFVGLLASSILGIAMKLIEGAENKGAVGFLKGLGKQLVGVFAKPAFGNFEFLSKVCGGLRNAKTVFDPNHAGRTQWPRHIAHDRILKPYKIQEAQRQDRLQSVENGKLHSCKYVDHIELPNEVDSVCMLTTTRVVMIHTNKLKIL</sequence>
<feature type="compositionally biased region" description="Low complexity" evidence="2">
    <location>
        <begin position="163"/>
        <end position="183"/>
    </location>
</feature>
<dbReference type="PANTHER" id="PTHR16166:SF93">
    <property type="entry name" value="INTERMEMBRANE LIPID TRANSFER PROTEIN VPS13"/>
    <property type="match status" value="1"/>
</dbReference>
<feature type="region of interest" description="Disordered" evidence="2">
    <location>
        <begin position="129"/>
        <end position="213"/>
    </location>
</feature>
<comment type="caution">
    <text evidence="4">The sequence shown here is derived from an EMBL/GenBank/DDBJ whole genome shotgun (WGS) entry which is preliminary data.</text>
</comment>
<dbReference type="InterPro" id="IPR056748">
    <property type="entry name" value="VPS13-like_C"/>
</dbReference>
<gene>
    <name evidence="4" type="ORF">O181_042012</name>
</gene>
<dbReference type="OrthoDB" id="428159at2759"/>
<feature type="region of interest" description="Disordered" evidence="2">
    <location>
        <begin position="69"/>
        <end position="99"/>
    </location>
</feature>
<evidence type="ECO:0000313" key="5">
    <source>
        <dbReference type="Proteomes" id="UP000765509"/>
    </source>
</evidence>
<name>A0A9Q3DHT1_9BASI</name>
<evidence type="ECO:0000256" key="2">
    <source>
        <dbReference type="SAM" id="MobiDB-lite"/>
    </source>
</evidence>
<feature type="compositionally biased region" description="Polar residues" evidence="2">
    <location>
        <begin position="146"/>
        <end position="162"/>
    </location>
</feature>
<dbReference type="Pfam" id="PF25037">
    <property type="entry name" value="VPS13_C"/>
    <property type="match status" value="1"/>
</dbReference>